<protein>
    <submittedName>
        <fullName evidence="3">Uncharacterized protein</fullName>
    </submittedName>
</protein>
<reference evidence="2" key="1">
    <citation type="journal article" date="2013" name="Genetics">
        <title>The draft genome and transcriptome of Panagrellus redivivus are shaped by the harsh demands of a free-living lifestyle.</title>
        <authorList>
            <person name="Srinivasan J."/>
            <person name="Dillman A.R."/>
            <person name="Macchietto M.G."/>
            <person name="Heikkinen L."/>
            <person name="Lakso M."/>
            <person name="Fracchia K.M."/>
            <person name="Antoshechkin I."/>
            <person name="Mortazavi A."/>
            <person name="Wong G."/>
            <person name="Sternberg P.W."/>
        </authorList>
    </citation>
    <scope>NUCLEOTIDE SEQUENCE [LARGE SCALE GENOMIC DNA]</scope>
    <source>
        <strain evidence="2">MT8872</strain>
    </source>
</reference>
<evidence type="ECO:0000256" key="1">
    <source>
        <dbReference type="SAM" id="MobiDB-lite"/>
    </source>
</evidence>
<proteinExistence type="predicted"/>
<evidence type="ECO:0000313" key="2">
    <source>
        <dbReference type="Proteomes" id="UP000492821"/>
    </source>
</evidence>
<dbReference type="WBParaSite" id="Pan_g14885.t1">
    <property type="protein sequence ID" value="Pan_g14885.t1"/>
    <property type="gene ID" value="Pan_g14885"/>
</dbReference>
<keyword evidence="2" id="KW-1185">Reference proteome</keyword>
<accession>A0A7E4ZSP5</accession>
<name>A0A7E4ZSP5_PANRE</name>
<evidence type="ECO:0000313" key="3">
    <source>
        <dbReference type="WBParaSite" id="Pan_g14885.t1"/>
    </source>
</evidence>
<reference evidence="3" key="2">
    <citation type="submission" date="2020-10" db="UniProtKB">
        <authorList>
            <consortium name="WormBaseParasite"/>
        </authorList>
    </citation>
    <scope>IDENTIFICATION</scope>
</reference>
<sequence length="150" mass="16063">MSAPPSAPKKVFTPNNVPHLTTGHQILLQRNSTSPSTPPIVNVSQQNSTVSPPPITSRVPVQTGTDNGNYAESVVSTSTNPSDCTSSTCSVTSSLIEREQQAVNRLANQLGQAQDDVIRLRIIAENCQEEGHKTCSCAHTDGEHVVPQHR</sequence>
<dbReference type="Proteomes" id="UP000492821">
    <property type="component" value="Unassembled WGS sequence"/>
</dbReference>
<dbReference type="AlphaFoldDB" id="A0A7E4ZSP5"/>
<organism evidence="2 3">
    <name type="scientific">Panagrellus redivivus</name>
    <name type="common">Microworm</name>
    <dbReference type="NCBI Taxonomy" id="6233"/>
    <lineage>
        <taxon>Eukaryota</taxon>
        <taxon>Metazoa</taxon>
        <taxon>Ecdysozoa</taxon>
        <taxon>Nematoda</taxon>
        <taxon>Chromadorea</taxon>
        <taxon>Rhabditida</taxon>
        <taxon>Tylenchina</taxon>
        <taxon>Panagrolaimomorpha</taxon>
        <taxon>Panagrolaimoidea</taxon>
        <taxon>Panagrolaimidae</taxon>
        <taxon>Panagrellus</taxon>
    </lineage>
</organism>
<feature type="region of interest" description="Disordered" evidence="1">
    <location>
        <begin position="30"/>
        <end position="55"/>
    </location>
</feature>